<comment type="cofactor">
    <cofactor evidence="1">
        <name>a divalent metal cation</name>
        <dbReference type="ChEBI" id="CHEBI:60240"/>
    </cofactor>
</comment>
<comment type="subcellular location">
    <subcellularLocation>
        <location evidence="2">Nucleus</location>
    </subcellularLocation>
</comment>
<keyword evidence="5" id="KW-0479">Metal-binding</keyword>
<dbReference type="InterPro" id="IPR027806">
    <property type="entry name" value="HARBI1_dom"/>
</dbReference>
<comment type="caution">
    <text evidence="9">The sequence shown here is derived from an EMBL/GenBank/DDBJ whole genome shotgun (WGS) entry which is preliminary data.</text>
</comment>
<dbReference type="Pfam" id="PF13359">
    <property type="entry name" value="DDE_Tnp_4"/>
    <property type="match status" value="1"/>
</dbReference>
<reference evidence="9 10" key="1">
    <citation type="submission" date="2017-03" db="EMBL/GenBank/DDBJ databases">
        <title>Genome of the blue death feigning beetle - Asbolus verrucosus.</title>
        <authorList>
            <person name="Rider S.D."/>
        </authorList>
    </citation>
    <scope>NUCLEOTIDE SEQUENCE [LARGE SCALE GENOMIC DNA]</scope>
    <source>
        <strain evidence="9">Butters</strain>
        <tissue evidence="9">Head and leg muscle</tissue>
    </source>
</reference>
<dbReference type="EMBL" id="QDEB01125080">
    <property type="protein sequence ID" value="RZB39788.1"/>
    <property type="molecule type" value="Genomic_DNA"/>
</dbReference>
<dbReference type="GO" id="GO:0016787">
    <property type="term" value="F:hydrolase activity"/>
    <property type="evidence" value="ECO:0007669"/>
    <property type="project" value="UniProtKB-KW"/>
</dbReference>
<comment type="similarity">
    <text evidence="3">Belongs to the HARBI1 family.</text>
</comment>
<dbReference type="OrthoDB" id="6770542at2759"/>
<evidence type="ECO:0000256" key="4">
    <source>
        <dbReference type="ARBA" id="ARBA00022722"/>
    </source>
</evidence>
<feature type="domain" description="DDE Tnp4" evidence="8">
    <location>
        <begin position="48"/>
        <end position="157"/>
    </location>
</feature>
<dbReference type="GO" id="GO:0046872">
    <property type="term" value="F:metal ion binding"/>
    <property type="evidence" value="ECO:0007669"/>
    <property type="project" value="UniProtKB-KW"/>
</dbReference>
<accession>A0A482V9E2</accession>
<dbReference type="InterPro" id="IPR045249">
    <property type="entry name" value="HARBI1-like"/>
</dbReference>
<keyword evidence="7" id="KW-0539">Nucleus</keyword>
<sequence>MLYQHTRLNRDVFNFVLEVISPALTKNTRKGRYQHLTPMHKLYVTLQFYATEYPGSNHDSFIWRNSAVREALAEGTFSEGWLIGDSGYPQEPWLMTPVGDITSPAEQLYNSVHISTRNPVERANGVLKSRWHVLDSPLAYTPAKVCSITTACCVLHNICTQHNLEVEDLQEYPLNDDFRYQEQQNAYHQVRRDLIERHFTR</sequence>
<dbReference type="PANTHER" id="PTHR22930">
    <property type="match status" value="1"/>
</dbReference>
<name>A0A482V9E2_ASBVE</name>
<dbReference type="Proteomes" id="UP000292052">
    <property type="component" value="Unassembled WGS sequence"/>
</dbReference>
<gene>
    <name evidence="9" type="ORF">BDFB_012800</name>
</gene>
<evidence type="ECO:0000256" key="2">
    <source>
        <dbReference type="ARBA" id="ARBA00004123"/>
    </source>
</evidence>
<evidence type="ECO:0000256" key="3">
    <source>
        <dbReference type="ARBA" id="ARBA00006958"/>
    </source>
</evidence>
<evidence type="ECO:0000313" key="10">
    <source>
        <dbReference type="Proteomes" id="UP000292052"/>
    </source>
</evidence>
<protein>
    <submittedName>
        <fullName evidence="9">Nuclease HARBI1</fullName>
    </submittedName>
</protein>
<keyword evidence="6" id="KW-0378">Hydrolase</keyword>
<evidence type="ECO:0000256" key="1">
    <source>
        <dbReference type="ARBA" id="ARBA00001968"/>
    </source>
</evidence>
<evidence type="ECO:0000259" key="8">
    <source>
        <dbReference type="Pfam" id="PF13359"/>
    </source>
</evidence>
<keyword evidence="4" id="KW-0540">Nuclease</keyword>
<dbReference type="GO" id="GO:0005634">
    <property type="term" value="C:nucleus"/>
    <property type="evidence" value="ECO:0007669"/>
    <property type="project" value="UniProtKB-SubCell"/>
</dbReference>
<keyword evidence="10" id="KW-1185">Reference proteome</keyword>
<evidence type="ECO:0000256" key="6">
    <source>
        <dbReference type="ARBA" id="ARBA00022801"/>
    </source>
</evidence>
<evidence type="ECO:0000256" key="5">
    <source>
        <dbReference type="ARBA" id="ARBA00022723"/>
    </source>
</evidence>
<dbReference type="GO" id="GO:0004518">
    <property type="term" value="F:nuclease activity"/>
    <property type="evidence" value="ECO:0007669"/>
    <property type="project" value="UniProtKB-KW"/>
</dbReference>
<evidence type="ECO:0000256" key="7">
    <source>
        <dbReference type="ARBA" id="ARBA00023242"/>
    </source>
</evidence>
<dbReference type="PANTHER" id="PTHR22930:SF267">
    <property type="entry name" value="NUCLEASE HARBI1-RELATED"/>
    <property type="match status" value="1"/>
</dbReference>
<dbReference type="STRING" id="1661398.A0A482V9E2"/>
<proteinExistence type="inferred from homology"/>
<dbReference type="AlphaFoldDB" id="A0A482V9E2"/>
<organism evidence="9 10">
    <name type="scientific">Asbolus verrucosus</name>
    <name type="common">Desert ironclad beetle</name>
    <dbReference type="NCBI Taxonomy" id="1661398"/>
    <lineage>
        <taxon>Eukaryota</taxon>
        <taxon>Metazoa</taxon>
        <taxon>Ecdysozoa</taxon>
        <taxon>Arthropoda</taxon>
        <taxon>Hexapoda</taxon>
        <taxon>Insecta</taxon>
        <taxon>Pterygota</taxon>
        <taxon>Neoptera</taxon>
        <taxon>Endopterygota</taxon>
        <taxon>Coleoptera</taxon>
        <taxon>Polyphaga</taxon>
        <taxon>Cucujiformia</taxon>
        <taxon>Tenebrionidae</taxon>
        <taxon>Pimeliinae</taxon>
        <taxon>Asbolus</taxon>
    </lineage>
</organism>
<evidence type="ECO:0000313" key="9">
    <source>
        <dbReference type="EMBL" id="RZB39788.1"/>
    </source>
</evidence>